<evidence type="ECO:0000256" key="2">
    <source>
        <dbReference type="SAM" id="MobiDB-lite"/>
    </source>
</evidence>
<reference evidence="4 5" key="1">
    <citation type="submission" date="2014-03" db="EMBL/GenBank/DDBJ databases">
        <title>Genomics of Bifidobacteria.</title>
        <authorList>
            <person name="Ventura M."/>
            <person name="Milani C."/>
            <person name="Lugli G.A."/>
        </authorList>
    </citation>
    <scope>NUCLEOTIDE SEQUENCE [LARGE SCALE GENOMIC DNA]</scope>
    <source>
        <strain evidence="4 5">DSM 23973</strain>
    </source>
</reference>
<keyword evidence="3" id="KW-0812">Transmembrane</keyword>
<name>A0A087A9W1_9BIFI</name>
<sequence length="190" mass="21153">MSTRNRSTPKDGKASNVKKRQRSGNFGPIAFFVSLFIVAVGAIQLVSTFNTYATDLAHLNSLKREEAALIAQKQELENNISRWNDKNYVAAQARERLGFVFPGEQSVLVQHPEAVTGDDAAEDGTSGESASTGTDTSKQLLGTVNWHMRSRRPTSRMTKAIRTTIRPMASWTAASRRRPRTTRTRRDSKQ</sequence>
<organism evidence="4 5">
    <name type="scientific">Bifidobacterium callitrichos DSM 23973</name>
    <dbReference type="NCBI Taxonomy" id="1437609"/>
    <lineage>
        <taxon>Bacteria</taxon>
        <taxon>Bacillati</taxon>
        <taxon>Actinomycetota</taxon>
        <taxon>Actinomycetes</taxon>
        <taxon>Bifidobacteriales</taxon>
        <taxon>Bifidobacteriaceae</taxon>
        <taxon>Bifidobacterium</taxon>
    </lineage>
</organism>
<protein>
    <submittedName>
        <fullName evidence="4">Septum formation initiator</fullName>
    </submittedName>
</protein>
<dbReference type="eggNOG" id="COG2919">
    <property type="taxonomic scope" value="Bacteria"/>
</dbReference>
<dbReference type="Pfam" id="PF04977">
    <property type="entry name" value="DivIC"/>
    <property type="match status" value="1"/>
</dbReference>
<evidence type="ECO:0000313" key="5">
    <source>
        <dbReference type="Proteomes" id="UP000029072"/>
    </source>
</evidence>
<evidence type="ECO:0000256" key="3">
    <source>
        <dbReference type="SAM" id="Phobius"/>
    </source>
</evidence>
<dbReference type="AlphaFoldDB" id="A0A087A9W1"/>
<keyword evidence="1" id="KW-0175">Coiled coil</keyword>
<keyword evidence="3" id="KW-1133">Transmembrane helix</keyword>
<gene>
    <name evidence="4" type="ORF">BCAL_0818</name>
</gene>
<dbReference type="STRING" id="1437609.BCAL_0818"/>
<feature type="compositionally biased region" description="Polar residues" evidence="2">
    <location>
        <begin position="126"/>
        <end position="142"/>
    </location>
</feature>
<feature type="coiled-coil region" evidence="1">
    <location>
        <begin position="59"/>
        <end position="86"/>
    </location>
</feature>
<feature type="region of interest" description="Disordered" evidence="2">
    <location>
        <begin position="1"/>
        <end position="20"/>
    </location>
</feature>
<dbReference type="InterPro" id="IPR007060">
    <property type="entry name" value="FtsL/DivIC"/>
</dbReference>
<accession>A0A087A9W1</accession>
<keyword evidence="3" id="KW-0472">Membrane</keyword>
<comment type="caution">
    <text evidence="4">The sequence shown here is derived from an EMBL/GenBank/DDBJ whole genome shotgun (WGS) entry which is preliminary data.</text>
</comment>
<evidence type="ECO:0000256" key="1">
    <source>
        <dbReference type="SAM" id="Coils"/>
    </source>
</evidence>
<feature type="region of interest" description="Disordered" evidence="2">
    <location>
        <begin position="117"/>
        <end position="190"/>
    </location>
</feature>
<dbReference type="Proteomes" id="UP000029072">
    <property type="component" value="Unassembled WGS sequence"/>
</dbReference>
<proteinExistence type="predicted"/>
<evidence type="ECO:0000313" key="4">
    <source>
        <dbReference type="EMBL" id="KFI55561.1"/>
    </source>
</evidence>
<dbReference type="EMBL" id="JGYS01000005">
    <property type="protein sequence ID" value="KFI55561.1"/>
    <property type="molecule type" value="Genomic_DNA"/>
</dbReference>
<feature type="transmembrane region" description="Helical" evidence="3">
    <location>
        <begin position="26"/>
        <end position="46"/>
    </location>
</feature>